<keyword evidence="5" id="KW-0999">Mitochondrion inner membrane</keyword>
<evidence type="ECO:0000256" key="11">
    <source>
        <dbReference type="ARBA" id="ARBA00048778"/>
    </source>
</evidence>
<dbReference type="InterPro" id="IPR057495">
    <property type="entry name" value="AAA_lid_BCS1"/>
</dbReference>
<keyword evidence="4 12" id="KW-0547">Nucleotide-binding</keyword>
<organism evidence="16 18">
    <name type="scientific">Penicillium flavigenum</name>
    <dbReference type="NCBI Taxonomy" id="254877"/>
    <lineage>
        <taxon>Eukaryota</taxon>
        <taxon>Fungi</taxon>
        <taxon>Dikarya</taxon>
        <taxon>Ascomycota</taxon>
        <taxon>Pezizomycotina</taxon>
        <taxon>Eurotiomycetes</taxon>
        <taxon>Eurotiomycetidae</taxon>
        <taxon>Eurotiales</taxon>
        <taxon>Aspergillaceae</taxon>
        <taxon>Penicillium</taxon>
    </lineage>
</organism>
<accession>A0A1V6S8B8</accession>
<dbReference type="Proteomes" id="UP000191342">
    <property type="component" value="Unassembled WGS sequence"/>
</dbReference>
<dbReference type="GO" id="GO:0005524">
    <property type="term" value="F:ATP binding"/>
    <property type="evidence" value="ECO:0007669"/>
    <property type="project" value="UniProtKB-KW"/>
</dbReference>
<dbReference type="SUPFAM" id="SSF52540">
    <property type="entry name" value="P-loop containing nucleoside triphosphate hydrolases"/>
    <property type="match status" value="1"/>
</dbReference>
<dbReference type="SMART" id="SM01024">
    <property type="entry name" value="BCS1_N"/>
    <property type="match status" value="1"/>
</dbReference>
<evidence type="ECO:0000313" key="17">
    <source>
        <dbReference type="EMBL" id="OQE32412.1"/>
    </source>
</evidence>
<reference evidence="16" key="1">
    <citation type="submission" date="2016-10" db="EMBL/GenBank/DDBJ databases">
        <title>Uncovering the secondary metabolism of Penicillium species provides insights into the evolution of 6-MSA pathways.</title>
        <authorList>
            <person name="Nielsen J.C."/>
            <person name="Nielsen J."/>
        </authorList>
    </citation>
    <scope>NUCLEOTIDE SEQUENCE [LARGE SCALE GENOMIC DNA]</scope>
    <source>
        <strain evidence="16">IBT 14082</strain>
    </source>
</reference>
<evidence type="ECO:0000256" key="6">
    <source>
        <dbReference type="ARBA" id="ARBA00022801"/>
    </source>
</evidence>
<evidence type="ECO:0000259" key="14">
    <source>
        <dbReference type="SMART" id="SM00382"/>
    </source>
</evidence>
<keyword evidence="8" id="KW-1133">Transmembrane helix</keyword>
<dbReference type="OrthoDB" id="10251412at2759"/>
<dbReference type="Pfam" id="PF25426">
    <property type="entry name" value="AAA_lid_BCS1"/>
    <property type="match status" value="1"/>
</dbReference>
<evidence type="ECO:0000259" key="15">
    <source>
        <dbReference type="SMART" id="SM01024"/>
    </source>
</evidence>
<keyword evidence="3" id="KW-0812">Transmembrane</keyword>
<comment type="caution">
    <text evidence="16">The sequence shown here is derived from an EMBL/GenBank/DDBJ whole genome shotgun (WGS) entry which is preliminary data.</text>
</comment>
<reference evidence="18" key="2">
    <citation type="journal article" date="2017" name="Nat. Microbiol.">
        <title>Global analysis of biosynthetic gene clusters reveals vast potential of secondary metabolite production in Penicillium species.</title>
        <authorList>
            <person name="Nielsen J.C."/>
            <person name="Grijseels S."/>
            <person name="Prigent S."/>
            <person name="Ji B."/>
            <person name="Dainat J."/>
            <person name="Nielsen K.F."/>
            <person name="Frisvad J.C."/>
            <person name="Workman M."/>
            <person name="Nielsen J."/>
        </authorList>
    </citation>
    <scope>NUCLEOTIDE SEQUENCE [LARGE SCALE GENOMIC DNA]</scope>
    <source>
        <strain evidence="18">IBT 14082</strain>
    </source>
</reference>
<dbReference type="InterPro" id="IPR027417">
    <property type="entry name" value="P-loop_NTPase"/>
</dbReference>
<evidence type="ECO:0000313" key="18">
    <source>
        <dbReference type="Proteomes" id="UP000191342"/>
    </source>
</evidence>
<dbReference type="STRING" id="254877.A0A1V6S8B8"/>
<dbReference type="Pfam" id="PF08740">
    <property type="entry name" value="BCS1_N"/>
    <property type="match status" value="1"/>
</dbReference>
<keyword evidence="9" id="KW-0496">Mitochondrion</keyword>
<evidence type="ECO:0000256" key="9">
    <source>
        <dbReference type="ARBA" id="ARBA00023128"/>
    </source>
</evidence>
<evidence type="ECO:0000256" key="4">
    <source>
        <dbReference type="ARBA" id="ARBA00022741"/>
    </source>
</evidence>
<dbReference type="AlphaFoldDB" id="A0A1V6S8B8"/>
<evidence type="ECO:0000256" key="13">
    <source>
        <dbReference type="SAM" id="MobiDB-lite"/>
    </source>
</evidence>
<dbReference type="InterPro" id="IPR003960">
    <property type="entry name" value="ATPase_AAA_CS"/>
</dbReference>
<dbReference type="PANTHER" id="PTHR23070">
    <property type="entry name" value="BCS1 AAA-TYPE ATPASE"/>
    <property type="match status" value="1"/>
</dbReference>
<evidence type="ECO:0000256" key="5">
    <source>
        <dbReference type="ARBA" id="ARBA00022792"/>
    </source>
</evidence>
<dbReference type="InterPro" id="IPR014851">
    <property type="entry name" value="BCS1_N"/>
</dbReference>
<keyword evidence="18" id="KW-1185">Reference proteome</keyword>
<feature type="region of interest" description="Disordered" evidence="13">
    <location>
        <begin position="338"/>
        <end position="358"/>
    </location>
</feature>
<evidence type="ECO:0000256" key="10">
    <source>
        <dbReference type="ARBA" id="ARBA00023136"/>
    </source>
</evidence>
<feature type="domain" description="BCS1 N-terminal" evidence="15">
    <location>
        <begin position="17"/>
        <end position="235"/>
    </location>
</feature>
<dbReference type="PROSITE" id="PS00674">
    <property type="entry name" value="AAA"/>
    <property type="match status" value="1"/>
</dbReference>
<comment type="similarity">
    <text evidence="2">Belongs to the AAA ATPase family. BCS1 subfamily.</text>
</comment>
<keyword evidence="6" id="KW-0378">Hydrolase</keyword>
<evidence type="ECO:0000256" key="2">
    <source>
        <dbReference type="ARBA" id="ARBA00007448"/>
    </source>
</evidence>
<dbReference type="GO" id="GO:0005743">
    <property type="term" value="C:mitochondrial inner membrane"/>
    <property type="evidence" value="ECO:0007669"/>
    <property type="project" value="UniProtKB-SubCell"/>
</dbReference>
<feature type="domain" description="AAA+ ATPase" evidence="14">
    <location>
        <begin position="268"/>
        <end position="416"/>
    </location>
</feature>
<dbReference type="Pfam" id="PF00004">
    <property type="entry name" value="AAA"/>
    <property type="match status" value="1"/>
</dbReference>
<evidence type="ECO:0000256" key="8">
    <source>
        <dbReference type="ARBA" id="ARBA00022989"/>
    </source>
</evidence>
<dbReference type="InterPro" id="IPR003593">
    <property type="entry name" value="AAA+_ATPase"/>
</dbReference>
<proteinExistence type="inferred from homology"/>
<keyword evidence="10" id="KW-0472">Membrane</keyword>
<dbReference type="EMBL" id="MLQL01000001">
    <property type="protein sequence ID" value="OQE32412.1"/>
    <property type="molecule type" value="Genomic_DNA"/>
</dbReference>
<evidence type="ECO:0000256" key="1">
    <source>
        <dbReference type="ARBA" id="ARBA00004434"/>
    </source>
</evidence>
<dbReference type="Gene3D" id="3.40.50.300">
    <property type="entry name" value="P-loop containing nucleotide triphosphate hydrolases"/>
    <property type="match status" value="1"/>
</dbReference>
<sequence>MQIHVMAKLQGLVLDIQLLGEIAEFERYDCTVWTPDFVFMKFYVRYNNGLKGYAYGCPLIHGIASSELHLLKLHCKIGVAKGLLGEEEWCYHAISLPWQNEDDEDTDEDPLEEQERFEKSSEDFWFSLKKQQDIKPIRYTPSQNKLHFFLYQGCLIALYRHPHEKQNSWLTNAESFTIYSFLWSKEVLDTLLKEVQQVSIQRHRNKITIFRGFIKRDTVSWVPTKSKPPRSLSTLALPLEIKNGMLNDIEAFLSPKERAFYERRGMPYRRGYLLYGPPGTGKSSMCFAIAGRLWLDIYTVSLNSQKLNEDSLVSLFQSLPRRCIVLLEDVDNAGISQDAHRRMKDPGNTGRVENSRQENELDGAGISLSALLNCIDGVAAQEGRILIMTTNHLEKLDPALIREGRADKRYHFDFVDTMSAKQLFHAFFDKASLFVSSISAEREPNDRSTWEDSISQLSGQFADIVSLGQLTAAEINNYLMGFRDNPEMAVSNALDWVRGRREAPKPAAVAE</sequence>
<evidence type="ECO:0000256" key="7">
    <source>
        <dbReference type="ARBA" id="ARBA00022840"/>
    </source>
</evidence>
<evidence type="ECO:0000256" key="3">
    <source>
        <dbReference type="ARBA" id="ARBA00022692"/>
    </source>
</evidence>
<protein>
    <recommendedName>
        <fullName evidence="19">AAA+ ATPase domain-containing protein</fullName>
    </recommendedName>
</protein>
<comment type="catalytic activity">
    <reaction evidence="11">
        <text>ATP + H2O = ADP + phosphate + H(+)</text>
        <dbReference type="Rhea" id="RHEA:13065"/>
        <dbReference type="ChEBI" id="CHEBI:15377"/>
        <dbReference type="ChEBI" id="CHEBI:15378"/>
        <dbReference type="ChEBI" id="CHEBI:30616"/>
        <dbReference type="ChEBI" id="CHEBI:43474"/>
        <dbReference type="ChEBI" id="CHEBI:456216"/>
    </reaction>
    <physiologicalReaction direction="left-to-right" evidence="11">
        <dbReference type="Rhea" id="RHEA:13066"/>
    </physiologicalReaction>
</comment>
<name>A0A1V6S8B8_9EURO</name>
<evidence type="ECO:0008006" key="19">
    <source>
        <dbReference type="Google" id="ProtNLM"/>
    </source>
</evidence>
<comment type="subcellular location">
    <subcellularLocation>
        <location evidence="1">Mitochondrion inner membrane</location>
        <topology evidence="1">Single-pass membrane protein</topology>
    </subcellularLocation>
</comment>
<dbReference type="InterPro" id="IPR003959">
    <property type="entry name" value="ATPase_AAA_core"/>
</dbReference>
<evidence type="ECO:0000256" key="12">
    <source>
        <dbReference type="RuleBase" id="RU003651"/>
    </source>
</evidence>
<dbReference type="InterPro" id="IPR050747">
    <property type="entry name" value="Mitochondrial_chaperone_BCS1"/>
</dbReference>
<dbReference type="SMART" id="SM00382">
    <property type="entry name" value="AAA"/>
    <property type="match status" value="1"/>
</dbReference>
<dbReference type="GO" id="GO:0016887">
    <property type="term" value="F:ATP hydrolysis activity"/>
    <property type="evidence" value="ECO:0007669"/>
    <property type="project" value="InterPro"/>
</dbReference>
<evidence type="ECO:0000313" key="16">
    <source>
        <dbReference type="EMBL" id="OQE10116.1"/>
    </source>
</evidence>
<keyword evidence="7 12" id="KW-0067">ATP-binding</keyword>
<gene>
    <name evidence="17" type="ORF">PENFLA_c001G03325</name>
    <name evidence="16" type="ORF">PENFLA_c091G01721</name>
</gene>
<dbReference type="EMBL" id="MLQL01000091">
    <property type="protein sequence ID" value="OQE10116.1"/>
    <property type="molecule type" value="Genomic_DNA"/>
</dbReference>